<sequence>MVLGESQAFIELNCRVVIAIYLEQHKGISTLVRTVYRAFTEGPGDALPSKIGIDSYRSQRAPTLRKSYAGNTYYLF</sequence>
<protein>
    <submittedName>
        <fullName evidence="1">Unannotated protein</fullName>
    </submittedName>
</protein>
<accession>A0A6J7T0G2</accession>
<organism evidence="1">
    <name type="scientific">freshwater metagenome</name>
    <dbReference type="NCBI Taxonomy" id="449393"/>
    <lineage>
        <taxon>unclassified sequences</taxon>
        <taxon>metagenomes</taxon>
        <taxon>ecological metagenomes</taxon>
    </lineage>
</organism>
<name>A0A6J7T0G2_9ZZZZ</name>
<dbReference type="AlphaFoldDB" id="A0A6J7T0G2"/>
<proteinExistence type="predicted"/>
<reference evidence="1" key="1">
    <citation type="submission" date="2020-05" db="EMBL/GenBank/DDBJ databases">
        <authorList>
            <person name="Chiriac C."/>
            <person name="Salcher M."/>
            <person name="Ghai R."/>
            <person name="Kavagutti S V."/>
        </authorList>
    </citation>
    <scope>NUCLEOTIDE SEQUENCE</scope>
</reference>
<evidence type="ECO:0000313" key="1">
    <source>
        <dbReference type="EMBL" id="CAB5046542.1"/>
    </source>
</evidence>
<gene>
    <name evidence="1" type="ORF">UFOPK4295_00405</name>
</gene>
<dbReference type="EMBL" id="CAFBQF010000013">
    <property type="protein sequence ID" value="CAB5046542.1"/>
    <property type="molecule type" value="Genomic_DNA"/>
</dbReference>